<protein>
    <submittedName>
        <fullName evidence="1">Uncharacterized protein</fullName>
    </submittedName>
</protein>
<keyword evidence="2" id="KW-1185">Reference proteome</keyword>
<dbReference type="GeneID" id="70296758"/>
<dbReference type="Proteomes" id="UP000887229">
    <property type="component" value="Unassembled WGS sequence"/>
</dbReference>
<reference evidence="1" key="1">
    <citation type="journal article" date="2021" name="IMA Fungus">
        <title>Genomic characterization of three marine fungi, including Emericellopsis atlantica sp. nov. with signatures of a generalist lifestyle and marine biomass degradation.</title>
        <authorList>
            <person name="Hagestad O.C."/>
            <person name="Hou L."/>
            <person name="Andersen J.H."/>
            <person name="Hansen E.H."/>
            <person name="Altermark B."/>
            <person name="Li C."/>
            <person name="Kuhnert E."/>
            <person name="Cox R.J."/>
            <person name="Crous P.W."/>
            <person name="Spatafora J.W."/>
            <person name="Lail K."/>
            <person name="Amirebrahimi M."/>
            <person name="Lipzen A."/>
            <person name="Pangilinan J."/>
            <person name="Andreopoulos W."/>
            <person name="Hayes R.D."/>
            <person name="Ng V."/>
            <person name="Grigoriev I.V."/>
            <person name="Jackson S.A."/>
            <person name="Sutton T.D.S."/>
            <person name="Dobson A.D.W."/>
            <person name="Rama T."/>
        </authorList>
    </citation>
    <scope>NUCLEOTIDE SEQUENCE</scope>
    <source>
        <strain evidence="1">TS7</strain>
    </source>
</reference>
<evidence type="ECO:0000313" key="2">
    <source>
        <dbReference type="Proteomes" id="UP000887229"/>
    </source>
</evidence>
<comment type="caution">
    <text evidence="1">The sequence shown here is derived from an EMBL/GenBank/DDBJ whole genome shotgun (WGS) entry which is preliminary data.</text>
</comment>
<organism evidence="1 2">
    <name type="scientific">Emericellopsis atlantica</name>
    <dbReference type="NCBI Taxonomy" id="2614577"/>
    <lineage>
        <taxon>Eukaryota</taxon>
        <taxon>Fungi</taxon>
        <taxon>Dikarya</taxon>
        <taxon>Ascomycota</taxon>
        <taxon>Pezizomycotina</taxon>
        <taxon>Sordariomycetes</taxon>
        <taxon>Hypocreomycetidae</taxon>
        <taxon>Hypocreales</taxon>
        <taxon>Bionectriaceae</taxon>
        <taxon>Emericellopsis</taxon>
    </lineage>
</organism>
<gene>
    <name evidence="1" type="ORF">F5Z01DRAFT_683502</name>
</gene>
<dbReference type="RefSeq" id="XP_046114906.1">
    <property type="nucleotide sequence ID" value="XM_046265855.1"/>
</dbReference>
<name>A0A9P7ZG07_9HYPO</name>
<proteinExistence type="predicted"/>
<accession>A0A9P7ZG07</accession>
<dbReference type="EMBL" id="MU251271">
    <property type="protein sequence ID" value="KAG9250982.1"/>
    <property type="molecule type" value="Genomic_DNA"/>
</dbReference>
<dbReference type="AlphaFoldDB" id="A0A9P7ZG07"/>
<sequence>MSATRKTRVLSKEDIANGLRALDAAIESSELLMSVAPLRFMTVGGMLAVSLFENRPTTKDIDFLLDPNVDAVREYRTEVRRVINEVGEKHGFNDDWMNDELKIFIRQSNRLNMFLQSVQQGMVVHEGRNLVVYAGRLDFALERKLRRLNGDNIRPRDLDLSDAVALVHTLKDPDHPLSWQYCQSLDDNELGMGVGNLGIKVVADEYERVHGKQGIVETEWDEQRQCYKYANLQGEWVYVDERQVSPRKDDSEGSHTA</sequence>
<evidence type="ECO:0000313" key="1">
    <source>
        <dbReference type="EMBL" id="KAG9250982.1"/>
    </source>
</evidence>
<dbReference type="OrthoDB" id="3348320at2759"/>